<accession>A0ABP7MFA9</accession>
<feature type="domain" description="Metallo-beta-lactamase" evidence="2">
    <location>
        <begin position="109"/>
        <end position="304"/>
    </location>
</feature>
<feature type="chain" id="PRO_5045511278" evidence="1">
    <location>
        <begin position="20"/>
        <end position="348"/>
    </location>
</feature>
<organism evidence="3 4">
    <name type="scientific">Litoribacillus peritrichatus</name>
    <dbReference type="NCBI Taxonomy" id="718191"/>
    <lineage>
        <taxon>Bacteria</taxon>
        <taxon>Pseudomonadati</taxon>
        <taxon>Pseudomonadota</taxon>
        <taxon>Gammaproteobacteria</taxon>
        <taxon>Oceanospirillales</taxon>
        <taxon>Oceanospirillaceae</taxon>
        <taxon>Litoribacillus</taxon>
    </lineage>
</organism>
<proteinExistence type="predicted"/>
<dbReference type="PANTHER" id="PTHR15032">
    <property type="entry name" value="N-ACYL-PHOSPHATIDYLETHANOLAMINE-HYDROLYZING PHOSPHOLIPASE D"/>
    <property type="match status" value="1"/>
</dbReference>
<comment type="caution">
    <text evidence="3">The sequence shown here is derived from an EMBL/GenBank/DDBJ whole genome shotgun (WGS) entry which is preliminary data.</text>
</comment>
<sequence>MMKLLVLLLGVFLTVSCSGEQGKHTVKYYPDHYAPDGRFRNPYLEESEKSLIEFMWARTTTDWADWFGNETRVLPLELDPEILKADYYEKPRITWIGHSTVLIQYKDKTILTDPIFSDRASPVSFAGPKRMFEPALSLSELPKIDYVIISHSHYDHLDADTVEALANDTVWVVPLKMKAWFDGYDVSQVIELDWWQAHTDGDLTLRLTPSQHWSNRTPWDKNEVLWGSWQIKIDDFNSWFGGDTGYNPHQFKEIGSKLGPFDFAMIPIGAYEPRWFMKNMHVNPKDAVEIHRDIKSELSMGVHWNTFQLTAEQIDEPKLDLAEALKKYPDAAEFRAVPIGSSFQISEK</sequence>
<dbReference type="RefSeq" id="WP_344797539.1">
    <property type="nucleotide sequence ID" value="NZ_BAABBN010000004.1"/>
</dbReference>
<dbReference type="InterPro" id="IPR036866">
    <property type="entry name" value="RibonucZ/Hydroxyglut_hydro"/>
</dbReference>
<evidence type="ECO:0000256" key="1">
    <source>
        <dbReference type="SAM" id="SignalP"/>
    </source>
</evidence>
<dbReference type="InterPro" id="IPR001279">
    <property type="entry name" value="Metallo-B-lactamas"/>
</dbReference>
<gene>
    <name evidence="3" type="ORF">GCM10022277_17320</name>
</gene>
<dbReference type="Pfam" id="PF12706">
    <property type="entry name" value="Lactamase_B_2"/>
    <property type="match status" value="1"/>
</dbReference>
<dbReference type="Proteomes" id="UP001501565">
    <property type="component" value="Unassembled WGS sequence"/>
</dbReference>
<feature type="signal peptide" evidence="1">
    <location>
        <begin position="1"/>
        <end position="19"/>
    </location>
</feature>
<keyword evidence="4" id="KW-1185">Reference proteome</keyword>
<dbReference type="EMBL" id="BAABBN010000004">
    <property type="protein sequence ID" value="GAA3921923.1"/>
    <property type="molecule type" value="Genomic_DNA"/>
</dbReference>
<reference evidence="4" key="1">
    <citation type="journal article" date="2019" name="Int. J. Syst. Evol. Microbiol.">
        <title>The Global Catalogue of Microorganisms (GCM) 10K type strain sequencing project: providing services to taxonomists for standard genome sequencing and annotation.</title>
        <authorList>
            <consortium name="The Broad Institute Genomics Platform"/>
            <consortium name="The Broad Institute Genome Sequencing Center for Infectious Disease"/>
            <person name="Wu L."/>
            <person name="Ma J."/>
        </authorList>
    </citation>
    <scope>NUCLEOTIDE SEQUENCE [LARGE SCALE GENOMIC DNA]</scope>
    <source>
        <strain evidence="4">JCM 17551</strain>
    </source>
</reference>
<evidence type="ECO:0000313" key="4">
    <source>
        <dbReference type="Proteomes" id="UP001501565"/>
    </source>
</evidence>
<dbReference type="PANTHER" id="PTHR15032:SF4">
    <property type="entry name" value="N-ACYL-PHOSPHATIDYLETHANOLAMINE-HYDROLYZING PHOSPHOLIPASE D"/>
    <property type="match status" value="1"/>
</dbReference>
<dbReference type="Gene3D" id="3.60.15.10">
    <property type="entry name" value="Ribonuclease Z/Hydroxyacylglutathione hydrolase-like"/>
    <property type="match status" value="1"/>
</dbReference>
<name>A0ABP7MFA9_9GAMM</name>
<evidence type="ECO:0000313" key="3">
    <source>
        <dbReference type="EMBL" id="GAA3921923.1"/>
    </source>
</evidence>
<dbReference type="SUPFAM" id="SSF56281">
    <property type="entry name" value="Metallo-hydrolase/oxidoreductase"/>
    <property type="match status" value="1"/>
</dbReference>
<evidence type="ECO:0000259" key="2">
    <source>
        <dbReference type="Pfam" id="PF12706"/>
    </source>
</evidence>
<keyword evidence="1" id="KW-0732">Signal</keyword>
<dbReference type="PROSITE" id="PS51257">
    <property type="entry name" value="PROKAR_LIPOPROTEIN"/>
    <property type="match status" value="1"/>
</dbReference>
<protein>
    <submittedName>
        <fullName evidence="3">MBL fold metallo-hydrolase</fullName>
    </submittedName>
</protein>